<evidence type="ECO:0000256" key="1">
    <source>
        <dbReference type="SAM" id="SignalP"/>
    </source>
</evidence>
<evidence type="ECO:0000259" key="2">
    <source>
        <dbReference type="Pfam" id="PF07883"/>
    </source>
</evidence>
<dbReference type="InterPro" id="IPR014710">
    <property type="entry name" value="RmlC-like_jellyroll"/>
</dbReference>
<feature type="domain" description="Cupin type-2" evidence="2">
    <location>
        <begin position="80"/>
        <end position="134"/>
    </location>
</feature>
<dbReference type="InterPro" id="IPR053146">
    <property type="entry name" value="QDO-like"/>
</dbReference>
<gene>
    <name evidence="3" type="ORF">BYL167_LOCUS11567</name>
    <name evidence="4" type="ORF">GIL414_LOCUS11483</name>
</gene>
<evidence type="ECO:0000313" key="4">
    <source>
        <dbReference type="EMBL" id="CAF3996048.1"/>
    </source>
</evidence>
<evidence type="ECO:0000313" key="5">
    <source>
        <dbReference type="Proteomes" id="UP000681720"/>
    </source>
</evidence>
<dbReference type="Proteomes" id="UP000681967">
    <property type="component" value="Unassembled WGS sequence"/>
</dbReference>
<dbReference type="AlphaFoldDB" id="A0A8S2NEV3"/>
<protein>
    <recommendedName>
        <fullName evidence="2">Cupin type-2 domain-containing protein</fullName>
    </recommendedName>
</protein>
<comment type="caution">
    <text evidence="4">The sequence shown here is derived from an EMBL/GenBank/DDBJ whole genome shotgun (WGS) entry which is preliminary data.</text>
</comment>
<dbReference type="SUPFAM" id="SSF51182">
    <property type="entry name" value="RmlC-like cupins"/>
    <property type="match status" value="1"/>
</dbReference>
<dbReference type="Proteomes" id="UP000681720">
    <property type="component" value="Unassembled WGS sequence"/>
</dbReference>
<feature type="chain" id="PRO_5035707500" description="Cupin type-2 domain-containing protein" evidence="1">
    <location>
        <begin position="22"/>
        <end position="249"/>
    </location>
</feature>
<accession>A0A8S2NEV3</accession>
<organism evidence="4 5">
    <name type="scientific">Rotaria magnacalcarata</name>
    <dbReference type="NCBI Taxonomy" id="392030"/>
    <lineage>
        <taxon>Eukaryota</taxon>
        <taxon>Metazoa</taxon>
        <taxon>Spiralia</taxon>
        <taxon>Gnathifera</taxon>
        <taxon>Rotifera</taxon>
        <taxon>Eurotatoria</taxon>
        <taxon>Bdelloidea</taxon>
        <taxon>Philodinida</taxon>
        <taxon>Philodinidae</taxon>
        <taxon>Rotaria</taxon>
    </lineage>
</organism>
<feature type="signal peptide" evidence="1">
    <location>
        <begin position="1"/>
        <end position="21"/>
    </location>
</feature>
<reference evidence="4" key="1">
    <citation type="submission" date="2021-02" db="EMBL/GenBank/DDBJ databases">
        <authorList>
            <person name="Nowell W R."/>
        </authorList>
    </citation>
    <scope>NUCLEOTIDE SEQUENCE</scope>
</reference>
<dbReference type="PANTHER" id="PTHR36440:SF1">
    <property type="entry name" value="PUTATIVE (AFU_ORTHOLOGUE AFUA_8G07350)-RELATED"/>
    <property type="match status" value="1"/>
</dbReference>
<dbReference type="EMBL" id="CAJOBJ010004304">
    <property type="protein sequence ID" value="CAF3996048.1"/>
    <property type="molecule type" value="Genomic_DNA"/>
</dbReference>
<dbReference type="Pfam" id="PF07883">
    <property type="entry name" value="Cupin_2"/>
    <property type="match status" value="1"/>
</dbReference>
<name>A0A8S2NEV3_9BILA</name>
<dbReference type="InterPro" id="IPR013096">
    <property type="entry name" value="Cupin_2"/>
</dbReference>
<dbReference type="PANTHER" id="PTHR36440">
    <property type="entry name" value="PUTATIVE (AFU_ORTHOLOGUE AFUA_8G07350)-RELATED"/>
    <property type="match status" value="1"/>
</dbReference>
<sequence>MCHVILAVGFSFVCLMHSVSCVMALDQDQPININGSLFIEPGVGKSFRALAFPNATRTFKLRGNQTGNLFTLIEGKILIGEGPKLHLHHNEDETFRIISGQVQFIIGNETFCAPAGSVVYGKRGIQMSFRNVDSPDAYVQFFFSPSGIENYFDEVSAVYTTVPYDDNKANAIANKYGMDMFGMPDWKDIGCILTKTPYRGQPVDIWSCGIILTTILTGSTLIIKSVYFILFLLELPWIQPSYQTPEYKR</sequence>
<keyword evidence="1" id="KW-0732">Signal</keyword>
<evidence type="ECO:0000313" key="3">
    <source>
        <dbReference type="EMBL" id="CAF3961447.1"/>
    </source>
</evidence>
<dbReference type="InterPro" id="IPR011051">
    <property type="entry name" value="RmlC_Cupin_sf"/>
</dbReference>
<dbReference type="Gene3D" id="2.60.120.10">
    <property type="entry name" value="Jelly Rolls"/>
    <property type="match status" value="1"/>
</dbReference>
<dbReference type="EMBL" id="CAJOBH010003674">
    <property type="protein sequence ID" value="CAF3961447.1"/>
    <property type="molecule type" value="Genomic_DNA"/>
</dbReference>
<proteinExistence type="predicted"/>